<feature type="compositionally biased region" description="Basic residues" evidence="2">
    <location>
        <begin position="162"/>
        <end position="181"/>
    </location>
</feature>
<dbReference type="CDD" id="cd09487">
    <property type="entry name" value="SAM_superfamily"/>
    <property type="match status" value="1"/>
</dbReference>
<feature type="region of interest" description="Disordered" evidence="2">
    <location>
        <begin position="162"/>
        <end position="192"/>
    </location>
</feature>
<keyword evidence="5" id="KW-1185">Reference proteome</keyword>
<dbReference type="Gene3D" id="1.10.150.50">
    <property type="entry name" value="Transcription Factor, Ets-1"/>
    <property type="match status" value="1"/>
</dbReference>
<protein>
    <submittedName>
        <fullName evidence="4">SAM domain-containing protein</fullName>
    </submittedName>
</protein>
<organism evidence="4 5">
    <name type="scientific">Chloropicon roscoffensis</name>
    <dbReference type="NCBI Taxonomy" id="1461544"/>
    <lineage>
        <taxon>Eukaryota</taxon>
        <taxon>Viridiplantae</taxon>
        <taxon>Chlorophyta</taxon>
        <taxon>Chloropicophyceae</taxon>
        <taxon>Chloropicales</taxon>
        <taxon>Chloropicaceae</taxon>
        <taxon>Chloropicon</taxon>
    </lineage>
</organism>
<evidence type="ECO:0000256" key="1">
    <source>
        <dbReference type="ARBA" id="ARBA00022737"/>
    </source>
</evidence>
<keyword evidence="1" id="KW-0677">Repeat</keyword>
<feature type="region of interest" description="Disordered" evidence="2">
    <location>
        <begin position="86"/>
        <end position="135"/>
    </location>
</feature>
<dbReference type="Proteomes" id="UP001472866">
    <property type="component" value="Chromosome 01"/>
</dbReference>
<feature type="compositionally biased region" description="Basic and acidic residues" evidence="2">
    <location>
        <begin position="287"/>
        <end position="309"/>
    </location>
</feature>
<evidence type="ECO:0000259" key="3">
    <source>
        <dbReference type="PROSITE" id="PS50105"/>
    </source>
</evidence>
<dbReference type="AlphaFoldDB" id="A0AAX4NX09"/>
<dbReference type="SMART" id="SM00454">
    <property type="entry name" value="SAM"/>
    <property type="match status" value="1"/>
</dbReference>
<gene>
    <name evidence="4" type="ORF">HKI87_01g00360</name>
</gene>
<proteinExistence type="predicted"/>
<name>A0AAX4NX09_9CHLO</name>
<evidence type="ECO:0000313" key="4">
    <source>
        <dbReference type="EMBL" id="WZN58514.1"/>
    </source>
</evidence>
<accession>A0AAX4NX09</accession>
<dbReference type="SUPFAM" id="SSF47769">
    <property type="entry name" value="SAM/Pointed domain"/>
    <property type="match status" value="1"/>
</dbReference>
<sequence length="346" mass="37862">MVECKCPVCSLPLDGLTEAQKHRHVNDCLDFGGKRVRLSSSQEPTAPRGQEDNSGAGPSCSCPVCHEDISHLSLVNRNGHVSRCARGSASNLTRSAQHQQQHRQHQQQHQQELEKQGGEGGSSLGVRPRPPAMSADMKAERYVCRLCDKDLSRSSYEQRVAHVKKCSKSKRQRGQPHHPQHQQREDRQACSVQEAGGVPGWLRSLGLEKHADAFAREEVSLDIVGTLTDSDLVHLGVTSLGARRKILTSTCTLPIPSTSLASDFARPGDRSALKGNAKITQFLGPRHGGDKKENEEVAGERKGRGKREAGASGRRRKRPLGEVRNSALAVFADKKSSKSLWNYAGE</sequence>
<dbReference type="PANTHER" id="PTHR10627:SF69">
    <property type="entry name" value="PROTEIN BICAUDAL C"/>
    <property type="match status" value="1"/>
</dbReference>
<evidence type="ECO:0000256" key="2">
    <source>
        <dbReference type="SAM" id="MobiDB-lite"/>
    </source>
</evidence>
<reference evidence="4 5" key="1">
    <citation type="submission" date="2024-03" db="EMBL/GenBank/DDBJ databases">
        <title>Complete genome sequence of the green alga Chloropicon roscoffensis RCC1871.</title>
        <authorList>
            <person name="Lemieux C."/>
            <person name="Pombert J.-F."/>
            <person name="Otis C."/>
            <person name="Turmel M."/>
        </authorList>
    </citation>
    <scope>NUCLEOTIDE SEQUENCE [LARGE SCALE GENOMIC DNA]</scope>
    <source>
        <strain evidence="4 5">RCC1871</strain>
    </source>
</reference>
<dbReference type="Pfam" id="PF00536">
    <property type="entry name" value="SAM_1"/>
    <property type="match status" value="1"/>
</dbReference>
<dbReference type="EMBL" id="CP151501">
    <property type="protein sequence ID" value="WZN58514.1"/>
    <property type="molecule type" value="Genomic_DNA"/>
</dbReference>
<feature type="region of interest" description="Disordered" evidence="2">
    <location>
        <begin position="284"/>
        <end position="324"/>
    </location>
</feature>
<dbReference type="InterPro" id="IPR001660">
    <property type="entry name" value="SAM"/>
</dbReference>
<evidence type="ECO:0000313" key="5">
    <source>
        <dbReference type="Proteomes" id="UP001472866"/>
    </source>
</evidence>
<dbReference type="PROSITE" id="PS50105">
    <property type="entry name" value="SAM_DOMAIN"/>
    <property type="match status" value="1"/>
</dbReference>
<feature type="domain" description="SAM" evidence="3">
    <location>
        <begin position="198"/>
        <end position="256"/>
    </location>
</feature>
<dbReference type="PANTHER" id="PTHR10627">
    <property type="entry name" value="SCP160"/>
    <property type="match status" value="1"/>
</dbReference>
<dbReference type="InterPro" id="IPR013761">
    <property type="entry name" value="SAM/pointed_sf"/>
</dbReference>